<dbReference type="Pfam" id="PF01527">
    <property type="entry name" value="HTH_Tnp_1"/>
    <property type="match status" value="1"/>
</dbReference>
<reference evidence="3 4" key="1">
    <citation type="journal article" date="2014" name="Genome Announc.">
        <title>Draft Genome Sequence of the Boron-Tolerant and Moderately Halotolerant Bacterium Gracilibacillus boraciitolerans JCM 21714T.</title>
        <authorList>
            <person name="Ahmed I."/>
            <person name="Oshima K."/>
            <person name="Suda W."/>
            <person name="Kitamura K."/>
            <person name="Iida T."/>
            <person name="Ohmori Y."/>
            <person name="Fujiwara T."/>
            <person name="Hattori M."/>
            <person name="Ohkuma M."/>
        </authorList>
    </citation>
    <scope>NUCLEOTIDE SEQUENCE [LARGE SCALE GENOMIC DNA]</scope>
    <source>
        <strain evidence="3 4">JCM 21714</strain>
    </source>
</reference>
<dbReference type="eggNOG" id="COG2963">
    <property type="taxonomic scope" value="Bacteria"/>
</dbReference>
<dbReference type="EMBL" id="BAVS01000030">
    <property type="protein sequence ID" value="GAE94740.1"/>
    <property type="molecule type" value="Genomic_DNA"/>
</dbReference>
<feature type="coiled-coil region" evidence="1">
    <location>
        <begin position="114"/>
        <end position="148"/>
    </location>
</feature>
<dbReference type="InterPro" id="IPR002514">
    <property type="entry name" value="Transposase_8"/>
</dbReference>
<dbReference type="AlphaFoldDB" id="W4VMT8"/>
<proteinExistence type="predicted"/>
<dbReference type="GO" id="GO:0004803">
    <property type="term" value="F:transposase activity"/>
    <property type="evidence" value="ECO:0007669"/>
    <property type="project" value="InterPro"/>
</dbReference>
<dbReference type="STRING" id="1298598.JCM21714_3926"/>
<keyword evidence="4" id="KW-1185">Reference proteome</keyword>
<dbReference type="eggNOG" id="COG2801">
    <property type="taxonomic scope" value="Bacteria"/>
</dbReference>
<dbReference type="GO" id="GO:0003677">
    <property type="term" value="F:DNA binding"/>
    <property type="evidence" value="ECO:0007669"/>
    <property type="project" value="InterPro"/>
</dbReference>
<dbReference type="InterPro" id="IPR009057">
    <property type="entry name" value="Homeodomain-like_sf"/>
</dbReference>
<accession>W4VMT8</accession>
<evidence type="ECO:0000313" key="3">
    <source>
        <dbReference type="EMBL" id="GAE94740.1"/>
    </source>
</evidence>
<evidence type="ECO:0000256" key="1">
    <source>
        <dbReference type="SAM" id="Coils"/>
    </source>
</evidence>
<gene>
    <name evidence="3" type="ORF">JCM21714_3926</name>
</gene>
<feature type="region of interest" description="Disordered" evidence="2">
    <location>
        <begin position="205"/>
        <end position="235"/>
    </location>
</feature>
<protein>
    <submittedName>
        <fullName evidence="3">Transposase IS3/IS911 family protein</fullName>
    </submittedName>
</protein>
<feature type="compositionally biased region" description="Basic and acidic residues" evidence="2">
    <location>
        <begin position="212"/>
        <end position="232"/>
    </location>
</feature>
<evidence type="ECO:0000256" key="2">
    <source>
        <dbReference type="SAM" id="MobiDB-lite"/>
    </source>
</evidence>
<keyword evidence="1" id="KW-0175">Coiled coil</keyword>
<dbReference type="SUPFAM" id="SSF46689">
    <property type="entry name" value="Homeodomain-like"/>
    <property type="match status" value="1"/>
</dbReference>
<dbReference type="GO" id="GO:0006313">
    <property type="term" value="P:DNA transposition"/>
    <property type="evidence" value="ECO:0007669"/>
    <property type="project" value="InterPro"/>
</dbReference>
<evidence type="ECO:0000313" key="4">
    <source>
        <dbReference type="Proteomes" id="UP000019102"/>
    </source>
</evidence>
<name>W4VMT8_9BACI</name>
<dbReference type="Proteomes" id="UP000019102">
    <property type="component" value="Unassembled WGS sequence"/>
</dbReference>
<sequence length="266" mass="30343">MTKYSKTFKQSIITRMMPPHSELVSTIARETGLSEGTLYNWKKKAKANGIPLPSGEQDSERWSTQDKFSVVMETFPLSEIELADYCRKKGLYVEQVEAWRDACMQANGGIAQQASAFQKSVREKDRELKKLNQELRRKEAALAETAALLVLRKKANAIWGGQRGRMISASDRGQAIELIKEAVTNGAREEKACEELGISRLTIQRWRSNRTPADDQRPPHAERPTPKNKLSEEERETIVQTVNQPAYKKVYRLVKSCRDLRMKAFI</sequence>
<organism evidence="3 4">
    <name type="scientific">Gracilibacillus boraciitolerans JCM 21714</name>
    <dbReference type="NCBI Taxonomy" id="1298598"/>
    <lineage>
        <taxon>Bacteria</taxon>
        <taxon>Bacillati</taxon>
        <taxon>Bacillota</taxon>
        <taxon>Bacilli</taxon>
        <taxon>Bacillales</taxon>
        <taxon>Bacillaceae</taxon>
        <taxon>Gracilibacillus</taxon>
    </lineage>
</organism>
<comment type="caution">
    <text evidence="3">The sequence shown here is derived from an EMBL/GenBank/DDBJ whole genome shotgun (WGS) entry which is preliminary data.</text>
</comment>